<dbReference type="GO" id="GO:0016020">
    <property type="term" value="C:membrane"/>
    <property type="evidence" value="ECO:0007669"/>
    <property type="project" value="TreeGrafter"/>
</dbReference>
<dbReference type="InterPro" id="IPR000555">
    <property type="entry name" value="JAMM/MPN+_dom"/>
</dbReference>
<feature type="compositionally biased region" description="Polar residues" evidence="2">
    <location>
        <begin position="648"/>
        <end position="664"/>
    </location>
</feature>
<feature type="domain" description="MPN" evidence="4">
    <location>
        <begin position="764"/>
        <end position="851"/>
    </location>
</feature>
<feature type="compositionally biased region" description="Basic and acidic residues" evidence="2">
    <location>
        <begin position="667"/>
        <end position="676"/>
    </location>
</feature>
<dbReference type="PROSITE" id="PS50158">
    <property type="entry name" value="ZF_CCHC"/>
    <property type="match status" value="4"/>
</dbReference>
<evidence type="ECO:0000259" key="4">
    <source>
        <dbReference type="PROSITE" id="PS50249"/>
    </source>
</evidence>
<dbReference type="Pfam" id="PF01398">
    <property type="entry name" value="JAB"/>
    <property type="match status" value="1"/>
</dbReference>
<dbReference type="PROSITE" id="PS50249">
    <property type="entry name" value="MPN"/>
    <property type="match status" value="1"/>
</dbReference>
<dbReference type="GO" id="GO:0008270">
    <property type="term" value="F:zinc ion binding"/>
    <property type="evidence" value="ECO:0007669"/>
    <property type="project" value="UniProtKB-KW"/>
</dbReference>
<protein>
    <submittedName>
        <fullName evidence="5">Uncharacterized protein</fullName>
    </submittedName>
</protein>
<feature type="compositionally biased region" description="Pro residues" evidence="2">
    <location>
        <begin position="717"/>
        <end position="726"/>
    </location>
</feature>
<evidence type="ECO:0000313" key="6">
    <source>
        <dbReference type="Proteomes" id="UP001162156"/>
    </source>
</evidence>
<keyword evidence="1" id="KW-0479">Metal-binding</keyword>
<reference evidence="5" key="1">
    <citation type="journal article" date="2023" name="Insect Mol. Biol.">
        <title>Genome sequencing provides insights into the evolution of gene families encoding plant cell wall-degrading enzymes in longhorned beetles.</title>
        <authorList>
            <person name="Shin N.R."/>
            <person name="Okamura Y."/>
            <person name="Kirsch R."/>
            <person name="Pauchet Y."/>
        </authorList>
    </citation>
    <scope>NUCLEOTIDE SEQUENCE</scope>
    <source>
        <strain evidence="5">RBIC_L_NR</strain>
    </source>
</reference>
<comment type="caution">
    <text evidence="5">The sequence shown here is derived from an EMBL/GenBank/DDBJ whole genome shotgun (WGS) entry which is preliminary data.</text>
</comment>
<dbReference type="GO" id="GO:0008237">
    <property type="term" value="F:metallopeptidase activity"/>
    <property type="evidence" value="ECO:0007669"/>
    <property type="project" value="InterPro"/>
</dbReference>
<dbReference type="SUPFAM" id="SSF140856">
    <property type="entry name" value="USP8 N-terminal domain-like"/>
    <property type="match status" value="1"/>
</dbReference>
<dbReference type="GO" id="GO:0070536">
    <property type="term" value="P:protein K63-linked deubiquitination"/>
    <property type="evidence" value="ECO:0007669"/>
    <property type="project" value="TreeGrafter"/>
</dbReference>
<name>A0AAV8ZI54_9CUCU</name>
<dbReference type="InterPro" id="IPR015063">
    <property type="entry name" value="USP8_dimer"/>
</dbReference>
<gene>
    <name evidence="5" type="ORF">NQ314_005415</name>
</gene>
<evidence type="ECO:0000256" key="2">
    <source>
        <dbReference type="SAM" id="MobiDB-lite"/>
    </source>
</evidence>
<feature type="domain" description="CCHC-type" evidence="3">
    <location>
        <begin position="134"/>
        <end position="148"/>
    </location>
</feature>
<feature type="region of interest" description="Disordered" evidence="2">
    <location>
        <begin position="648"/>
        <end position="676"/>
    </location>
</feature>
<dbReference type="GO" id="GO:0005768">
    <property type="term" value="C:endosome"/>
    <property type="evidence" value="ECO:0007669"/>
    <property type="project" value="TreeGrafter"/>
</dbReference>
<dbReference type="AlphaFoldDB" id="A0AAV8ZI54"/>
<dbReference type="GO" id="GO:0003676">
    <property type="term" value="F:nucleic acid binding"/>
    <property type="evidence" value="ECO:0007669"/>
    <property type="project" value="InterPro"/>
</dbReference>
<dbReference type="InterPro" id="IPR036875">
    <property type="entry name" value="Znf_CCHC_sf"/>
</dbReference>
<keyword evidence="1" id="KW-0863">Zinc-finger</keyword>
<dbReference type="PANTHER" id="PTHR12947">
    <property type="entry name" value="AMSH-LIKE PROTEASE"/>
    <property type="match status" value="1"/>
</dbReference>
<evidence type="ECO:0000259" key="3">
    <source>
        <dbReference type="PROSITE" id="PS50158"/>
    </source>
</evidence>
<evidence type="ECO:0000313" key="5">
    <source>
        <dbReference type="EMBL" id="KAJ8963736.1"/>
    </source>
</evidence>
<organism evidence="5 6">
    <name type="scientific">Rhamnusium bicolor</name>
    <dbReference type="NCBI Taxonomy" id="1586634"/>
    <lineage>
        <taxon>Eukaryota</taxon>
        <taxon>Metazoa</taxon>
        <taxon>Ecdysozoa</taxon>
        <taxon>Arthropoda</taxon>
        <taxon>Hexapoda</taxon>
        <taxon>Insecta</taxon>
        <taxon>Pterygota</taxon>
        <taxon>Neoptera</taxon>
        <taxon>Endopterygota</taxon>
        <taxon>Coleoptera</taxon>
        <taxon>Polyphaga</taxon>
        <taxon>Cucujiformia</taxon>
        <taxon>Chrysomeloidea</taxon>
        <taxon>Cerambycidae</taxon>
        <taxon>Lepturinae</taxon>
        <taxon>Rhagiini</taxon>
        <taxon>Rhamnusium</taxon>
    </lineage>
</organism>
<dbReference type="Gene3D" id="4.10.60.10">
    <property type="entry name" value="Zinc finger, CCHC-type"/>
    <property type="match status" value="5"/>
</dbReference>
<feature type="region of interest" description="Disordered" evidence="2">
    <location>
        <begin position="716"/>
        <end position="751"/>
    </location>
</feature>
<dbReference type="InterPro" id="IPR001878">
    <property type="entry name" value="Znf_CCHC"/>
</dbReference>
<dbReference type="Gene3D" id="1.20.58.80">
    <property type="entry name" value="Phosphotransferase system, lactose/cellobiose-type IIA subunit"/>
    <property type="match status" value="1"/>
</dbReference>
<dbReference type="InterPro" id="IPR037518">
    <property type="entry name" value="MPN"/>
</dbReference>
<feature type="compositionally biased region" description="Basic and acidic residues" evidence="2">
    <location>
        <begin position="741"/>
        <end position="751"/>
    </location>
</feature>
<feature type="domain" description="CCHC-type" evidence="3">
    <location>
        <begin position="519"/>
        <end position="533"/>
    </location>
</feature>
<accession>A0AAV8ZI54</accession>
<feature type="domain" description="CCHC-type" evidence="3">
    <location>
        <begin position="211"/>
        <end position="225"/>
    </location>
</feature>
<feature type="domain" description="CCHC-type" evidence="3">
    <location>
        <begin position="365"/>
        <end position="379"/>
    </location>
</feature>
<keyword evidence="1" id="KW-0862">Zinc</keyword>
<dbReference type="EMBL" id="JANEYF010001504">
    <property type="protein sequence ID" value="KAJ8963736.1"/>
    <property type="molecule type" value="Genomic_DNA"/>
</dbReference>
<dbReference type="Gene3D" id="3.40.140.10">
    <property type="entry name" value="Cytidine Deaminase, domain 2"/>
    <property type="match status" value="1"/>
</dbReference>
<dbReference type="SMART" id="SM00343">
    <property type="entry name" value="ZnF_C2HC"/>
    <property type="match status" value="9"/>
</dbReference>
<dbReference type="PANTHER" id="PTHR12947:SF13">
    <property type="entry name" value="FI19924P1"/>
    <property type="match status" value="1"/>
</dbReference>
<dbReference type="SUPFAM" id="SSF57756">
    <property type="entry name" value="Retrovirus zinc finger-like domains"/>
    <property type="match status" value="3"/>
</dbReference>
<evidence type="ECO:0000256" key="1">
    <source>
        <dbReference type="PROSITE-ProRule" id="PRU00047"/>
    </source>
</evidence>
<dbReference type="Pfam" id="PF08969">
    <property type="entry name" value="USP8_dimer"/>
    <property type="match status" value="1"/>
</dbReference>
<sequence length="851" mass="98252">MAQKKILEHLEPQERLKQLINYSNSVEVDPHVPPMRYYRSGIEMVRMANVYYEEGSLENSYVLYLKFMTLFLEKIRKHPDFNTVPIDVKARNQAKMREILPKAEKLKQQLLDQYKDDYNRCLAEVKFPGNSTLRCYTCNREGHKIADCDRTNDFWKSFNRTKRAKGSCLHREMMSHRYKNCPPQWSRAEVSGATPDSTTNKVTLIEKRTVRCYNCNREGHKFADCDRIDDFWKLWDRTKGVKGSCLYREMMSHRYKNCPQQLSRAEVSGATPASTTNTVTLIEKKRVRFYNCNREGHKIADCDRTNDFWKSLDRTKTAKGSCLHREMMNHRYKNCPQQLSRVEVSGSTPESTTNTVTLIEKRAVRCYNCNREGHKMADCDRTKAFWKSFDRTKRAKESCLHCEMMSHKYKNCPQQLSRAEVSGATPASTTNTATLIEKKRVRFYNCNREGHKIADCDRTNHFWKSLDRTKTAKGSCLHHEMMSHRYKNCPQQLSRVEVSGSTPESTTNTVTLIEKRAVRCYNCNREGHKMADCDRTKAFWKSFDRTKRAKESCLHCEMMSHKYKNCPQQLSRAEVSGATPASTTNTATLIEKKRVRFYNCNREGHKIADCDRTNDFWKSLDRTKTAKRSCLHHEMMSHRYKNCPQQWSQAEVSGATPDSTTNKKLQQKHDLGPKKRDTMRSIKPKITTNFSGNIDVKIPGSLANVNYPDSYSNVPHVLPPSAPPPSSTVAVSNNRITDTPSVDRTKKPSEQSINDRYDTTVLRGVVVPMKVMTLFQAMALSNTIKNVETCGVLTGKLEHNKLIITHMILPKQKGTSDSCMTMNEEEIFDYQDQHNLITLGWIHVSGDLLFV</sequence>
<keyword evidence="6" id="KW-1185">Reference proteome</keyword>
<dbReference type="Proteomes" id="UP001162156">
    <property type="component" value="Unassembled WGS sequence"/>
</dbReference>
<dbReference type="GO" id="GO:0061578">
    <property type="term" value="F:K63-linked deubiquitinase activity"/>
    <property type="evidence" value="ECO:0007669"/>
    <property type="project" value="TreeGrafter"/>
</dbReference>
<proteinExistence type="predicted"/>
<dbReference type="Pfam" id="PF00098">
    <property type="entry name" value="zf-CCHC"/>
    <property type="match status" value="3"/>
</dbReference>